<reference evidence="1 2" key="2">
    <citation type="journal article" date="2017" name="Genome Announc.">
        <title>Draft genome sequence of Aquitalea magnusonii strain H3, a plant growth-promoting bacterium of duckweed Lemna minor.</title>
        <authorList>
            <person name="Ishizawa H."/>
            <person name="Kuroda M."/>
            <person name="Ike M."/>
        </authorList>
    </citation>
    <scope>NUCLEOTIDE SEQUENCE [LARGE SCALE GENOMIC DNA]</scope>
    <source>
        <strain evidence="1 2">H3</strain>
    </source>
</reference>
<proteinExistence type="predicted"/>
<evidence type="ECO:0000313" key="1">
    <source>
        <dbReference type="EMBL" id="BBF85115.1"/>
    </source>
</evidence>
<keyword evidence="2" id="KW-1185">Reference proteome</keyword>
<gene>
    <name evidence="1" type="ORF">DLM_1496</name>
</gene>
<dbReference type="KEGG" id="amah:DLM_1496"/>
<accession>A0A3G9GCD8</accession>
<dbReference type="AlphaFoldDB" id="A0A3G9GCD8"/>
<sequence length="165" mass="17185">MAAVAGAGRNSVWLAGLAVRLTAAVSCAGLLCKAAQWLAARQAGVEFCRQAMLDAVWPPGARQASEDWRIAIGMRFARVWQKDGSWPTAVAAVAGQWPVPLGFGPWQAPRAAPALPAGMAAGRVCQRRMSARLADQAGLLQGLRRCGCAAGIGMVARLPGWAAVP</sequence>
<evidence type="ECO:0000313" key="2">
    <source>
        <dbReference type="Proteomes" id="UP000198290"/>
    </source>
</evidence>
<reference evidence="2" key="1">
    <citation type="journal article" date="2017" name="Biotechnol. Biofuels">
        <title>Evaluation of environmental bacterial communities as a factor affecting the growth of duckweed Lemna minor.</title>
        <authorList>
            <person name="Ishizawa H."/>
            <person name="Kuroda M."/>
            <person name="Morikawa M."/>
            <person name="Ike M."/>
        </authorList>
    </citation>
    <scope>NUCLEOTIDE SEQUENCE [LARGE SCALE GENOMIC DNA]</scope>
    <source>
        <strain evidence="2">H3</strain>
    </source>
</reference>
<dbReference type="Proteomes" id="UP000198290">
    <property type="component" value="Chromosome"/>
</dbReference>
<organism evidence="1 2">
    <name type="scientific">Aquitalea magnusonii</name>
    <dbReference type="NCBI Taxonomy" id="332411"/>
    <lineage>
        <taxon>Bacteria</taxon>
        <taxon>Pseudomonadati</taxon>
        <taxon>Pseudomonadota</taxon>
        <taxon>Betaproteobacteria</taxon>
        <taxon>Neisseriales</taxon>
        <taxon>Chromobacteriaceae</taxon>
        <taxon>Aquitalea</taxon>
    </lineage>
</organism>
<dbReference type="RefSeq" id="WP_089084173.1">
    <property type="nucleotide sequence ID" value="NZ_AP018823.1"/>
</dbReference>
<dbReference type="OrthoDB" id="9786503at2"/>
<name>A0A3G9GCD8_9NEIS</name>
<dbReference type="EMBL" id="AP018823">
    <property type="protein sequence ID" value="BBF85115.1"/>
    <property type="molecule type" value="Genomic_DNA"/>
</dbReference>
<protein>
    <submittedName>
        <fullName evidence="1">Uncharacterized protein</fullName>
    </submittedName>
</protein>
<reference evidence="2" key="3">
    <citation type="journal article" date="2017" name="Plant Physiol. Biochem.">
        <title>Differential oxidative and antioxidative response of duckweed Lemna minor toward plant growth promoting/inhibiting bacteria.</title>
        <authorList>
            <person name="Ishizawa H."/>
            <person name="Kuroda M."/>
            <person name="Morikawa M."/>
            <person name="Ike M."/>
        </authorList>
    </citation>
    <scope>NUCLEOTIDE SEQUENCE [LARGE SCALE GENOMIC DNA]</scope>
    <source>
        <strain evidence="2">H3</strain>
    </source>
</reference>